<proteinExistence type="predicted"/>
<feature type="compositionally biased region" description="Basic and acidic residues" evidence="1">
    <location>
        <begin position="14"/>
        <end position="33"/>
    </location>
</feature>
<name>A0A6D2K4F0_9BRAS</name>
<protein>
    <submittedName>
        <fullName evidence="2">Uncharacterized protein</fullName>
    </submittedName>
</protein>
<organism evidence="2 3">
    <name type="scientific">Microthlaspi erraticum</name>
    <dbReference type="NCBI Taxonomy" id="1685480"/>
    <lineage>
        <taxon>Eukaryota</taxon>
        <taxon>Viridiplantae</taxon>
        <taxon>Streptophyta</taxon>
        <taxon>Embryophyta</taxon>
        <taxon>Tracheophyta</taxon>
        <taxon>Spermatophyta</taxon>
        <taxon>Magnoliopsida</taxon>
        <taxon>eudicotyledons</taxon>
        <taxon>Gunneridae</taxon>
        <taxon>Pentapetalae</taxon>
        <taxon>rosids</taxon>
        <taxon>malvids</taxon>
        <taxon>Brassicales</taxon>
        <taxon>Brassicaceae</taxon>
        <taxon>Coluteocarpeae</taxon>
        <taxon>Microthlaspi</taxon>
    </lineage>
</organism>
<keyword evidence="3" id="KW-1185">Reference proteome</keyword>
<evidence type="ECO:0000313" key="3">
    <source>
        <dbReference type="Proteomes" id="UP000467841"/>
    </source>
</evidence>
<gene>
    <name evidence="2" type="ORF">MERR_LOCUS31599</name>
</gene>
<dbReference type="EMBL" id="CACVBM020001296">
    <property type="protein sequence ID" value="CAA7044364.1"/>
    <property type="molecule type" value="Genomic_DNA"/>
</dbReference>
<dbReference type="Proteomes" id="UP000467841">
    <property type="component" value="Unassembled WGS sequence"/>
</dbReference>
<comment type="caution">
    <text evidence="2">The sequence shown here is derived from an EMBL/GenBank/DDBJ whole genome shotgun (WGS) entry which is preliminary data.</text>
</comment>
<dbReference type="PANTHER" id="PTHR33868">
    <property type="entry name" value="EXPRESSED PROTEIN"/>
    <property type="match status" value="1"/>
</dbReference>
<feature type="region of interest" description="Disordered" evidence="1">
    <location>
        <begin position="1"/>
        <end position="33"/>
    </location>
</feature>
<evidence type="ECO:0000256" key="1">
    <source>
        <dbReference type="SAM" id="MobiDB-lite"/>
    </source>
</evidence>
<reference evidence="2" key="1">
    <citation type="submission" date="2020-01" db="EMBL/GenBank/DDBJ databases">
        <authorList>
            <person name="Mishra B."/>
        </authorList>
    </citation>
    <scope>NUCLEOTIDE SEQUENCE [LARGE SCALE GENOMIC DNA]</scope>
</reference>
<sequence length="157" mass="18487">MTTNRTEASSESDDQSKSEQRLSQTRAREAENMAKEAYAEKEHLVKLLFKQASEIFGYKHWLQLLHLEVLYLEIKNNKEDEPPVSIPWSNGKARKPGMRKRRSKVGGWFSFGDESCWCWFAFGMDCWMDANAIFLVERTRQEKKRNLELNVYLEMSL</sequence>
<dbReference type="OrthoDB" id="1920951at2759"/>
<dbReference type="AlphaFoldDB" id="A0A6D2K4F0"/>
<accession>A0A6D2K4F0</accession>
<evidence type="ECO:0000313" key="2">
    <source>
        <dbReference type="EMBL" id="CAA7044364.1"/>
    </source>
</evidence>
<dbReference type="PANTHER" id="PTHR33868:SF2">
    <property type="entry name" value="EXPRESSED PROTEIN"/>
    <property type="match status" value="1"/>
</dbReference>